<gene>
    <name evidence="2" type="ORF">CEXT_540401</name>
</gene>
<protein>
    <submittedName>
        <fullName evidence="2">Uncharacterized protein</fullName>
    </submittedName>
</protein>
<organism evidence="2 3">
    <name type="scientific">Caerostris extrusa</name>
    <name type="common">Bark spider</name>
    <name type="synonym">Caerostris bankana</name>
    <dbReference type="NCBI Taxonomy" id="172846"/>
    <lineage>
        <taxon>Eukaryota</taxon>
        <taxon>Metazoa</taxon>
        <taxon>Ecdysozoa</taxon>
        <taxon>Arthropoda</taxon>
        <taxon>Chelicerata</taxon>
        <taxon>Arachnida</taxon>
        <taxon>Araneae</taxon>
        <taxon>Araneomorphae</taxon>
        <taxon>Entelegynae</taxon>
        <taxon>Araneoidea</taxon>
        <taxon>Araneidae</taxon>
        <taxon>Caerostris</taxon>
    </lineage>
</organism>
<name>A0AAV4VN56_CAEEX</name>
<sequence length="101" mass="11180">MLPAKRQNSFGKEGVADRQRSPGDLRRNAAQGRCNKVTPSSCLALRLPVLSAECRLRLSVYVTRSSSADDIAIFASHKHVDSTLFQVSVGLRDSTLPRRKR</sequence>
<comment type="caution">
    <text evidence="2">The sequence shown here is derived from an EMBL/GenBank/DDBJ whole genome shotgun (WGS) entry which is preliminary data.</text>
</comment>
<feature type="compositionally biased region" description="Polar residues" evidence="1">
    <location>
        <begin position="1"/>
        <end position="10"/>
    </location>
</feature>
<feature type="region of interest" description="Disordered" evidence="1">
    <location>
        <begin position="1"/>
        <end position="32"/>
    </location>
</feature>
<feature type="compositionally biased region" description="Basic and acidic residues" evidence="1">
    <location>
        <begin position="14"/>
        <end position="27"/>
    </location>
</feature>
<dbReference type="EMBL" id="BPLR01014860">
    <property type="protein sequence ID" value="GIY71785.1"/>
    <property type="molecule type" value="Genomic_DNA"/>
</dbReference>
<accession>A0AAV4VN56</accession>
<evidence type="ECO:0000256" key="1">
    <source>
        <dbReference type="SAM" id="MobiDB-lite"/>
    </source>
</evidence>
<dbReference type="AlphaFoldDB" id="A0AAV4VN56"/>
<keyword evidence="3" id="KW-1185">Reference proteome</keyword>
<evidence type="ECO:0000313" key="3">
    <source>
        <dbReference type="Proteomes" id="UP001054945"/>
    </source>
</evidence>
<evidence type="ECO:0000313" key="2">
    <source>
        <dbReference type="EMBL" id="GIY71785.1"/>
    </source>
</evidence>
<dbReference type="Proteomes" id="UP001054945">
    <property type="component" value="Unassembled WGS sequence"/>
</dbReference>
<reference evidence="2 3" key="1">
    <citation type="submission" date="2021-06" db="EMBL/GenBank/DDBJ databases">
        <title>Caerostris extrusa draft genome.</title>
        <authorList>
            <person name="Kono N."/>
            <person name="Arakawa K."/>
        </authorList>
    </citation>
    <scope>NUCLEOTIDE SEQUENCE [LARGE SCALE GENOMIC DNA]</scope>
</reference>
<proteinExistence type="predicted"/>